<dbReference type="CDD" id="cd02674">
    <property type="entry name" value="Peptidase_C19R"/>
    <property type="match status" value="1"/>
</dbReference>
<dbReference type="AlphaFoldDB" id="A0A2J7QXN6"/>
<evidence type="ECO:0000256" key="10">
    <source>
        <dbReference type="ARBA" id="ARBA00023242"/>
    </source>
</evidence>
<keyword evidence="6 11" id="KW-0645">Protease</keyword>
<organism evidence="14 15">
    <name type="scientific">Cryptotermes secundus</name>
    <dbReference type="NCBI Taxonomy" id="105785"/>
    <lineage>
        <taxon>Eukaryota</taxon>
        <taxon>Metazoa</taxon>
        <taxon>Ecdysozoa</taxon>
        <taxon>Arthropoda</taxon>
        <taxon>Hexapoda</taxon>
        <taxon>Insecta</taxon>
        <taxon>Pterygota</taxon>
        <taxon>Neoptera</taxon>
        <taxon>Polyneoptera</taxon>
        <taxon>Dictyoptera</taxon>
        <taxon>Blattodea</taxon>
        <taxon>Blattoidea</taxon>
        <taxon>Termitoidae</taxon>
        <taxon>Kalotermitidae</taxon>
        <taxon>Cryptotermitinae</taxon>
        <taxon>Cryptotermes</taxon>
    </lineage>
</organism>
<dbReference type="EMBL" id="NEVH01009374">
    <property type="protein sequence ID" value="PNF33353.1"/>
    <property type="molecule type" value="Genomic_DNA"/>
</dbReference>
<keyword evidence="15" id="KW-1185">Reference proteome</keyword>
<evidence type="ECO:0000313" key="14">
    <source>
        <dbReference type="EMBL" id="PNF33353.1"/>
    </source>
</evidence>
<evidence type="ECO:0000259" key="13">
    <source>
        <dbReference type="PROSITE" id="PS51283"/>
    </source>
</evidence>
<dbReference type="InterPro" id="IPR038765">
    <property type="entry name" value="Papain-like_cys_pep_sf"/>
</dbReference>
<evidence type="ECO:0000256" key="5">
    <source>
        <dbReference type="ARBA" id="ARBA00022490"/>
    </source>
</evidence>
<feature type="domain" description="USP" evidence="12">
    <location>
        <begin position="273"/>
        <end position="869"/>
    </location>
</feature>
<evidence type="ECO:0000256" key="9">
    <source>
        <dbReference type="ARBA" id="ARBA00022807"/>
    </source>
</evidence>
<keyword evidence="9 11" id="KW-0788">Thiol protease</keyword>
<evidence type="ECO:0000256" key="7">
    <source>
        <dbReference type="ARBA" id="ARBA00022786"/>
    </source>
</evidence>
<dbReference type="InterPro" id="IPR035927">
    <property type="entry name" value="DUSP-like_sf"/>
</dbReference>
<dbReference type="PROSITE" id="PS00972">
    <property type="entry name" value="USP_1"/>
    <property type="match status" value="1"/>
</dbReference>
<dbReference type="InterPro" id="IPR050185">
    <property type="entry name" value="Ub_carboxyl-term_hydrolase"/>
</dbReference>
<reference evidence="14 15" key="1">
    <citation type="submission" date="2017-12" db="EMBL/GenBank/DDBJ databases">
        <title>Hemimetabolous genomes reveal molecular basis of termite eusociality.</title>
        <authorList>
            <person name="Harrison M.C."/>
            <person name="Jongepier E."/>
            <person name="Robertson H.M."/>
            <person name="Arning N."/>
            <person name="Bitard-Feildel T."/>
            <person name="Chao H."/>
            <person name="Childers C.P."/>
            <person name="Dinh H."/>
            <person name="Doddapaneni H."/>
            <person name="Dugan S."/>
            <person name="Gowin J."/>
            <person name="Greiner C."/>
            <person name="Han Y."/>
            <person name="Hu H."/>
            <person name="Hughes D.S.T."/>
            <person name="Huylmans A.-K."/>
            <person name="Kemena C."/>
            <person name="Kremer L.P.M."/>
            <person name="Lee S.L."/>
            <person name="Lopez-Ezquerra A."/>
            <person name="Mallet L."/>
            <person name="Monroy-Kuhn J.M."/>
            <person name="Moser A."/>
            <person name="Murali S.C."/>
            <person name="Muzny D.M."/>
            <person name="Otani S."/>
            <person name="Piulachs M.-D."/>
            <person name="Poelchau M."/>
            <person name="Qu J."/>
            <person name="Schaub F."/>
            <person name="Wada-Katsumata A."/>
            <person name="Worley K.C."/>
            <person name="Xie Q."/>
            <person name="Ylla G."/>
            <person name="Poulsen M."/>
            <person name="Gibbs R.A."/>
            <person name="Schal C."/>
            <person name="Richards S."/>
            <person name="Belles X."/>
            <person name="Korb J."/>
            <person name="Bornberg-Bauer E."/>
        </authorList>
    </citation>
    <scope>NUCLEOTIDE SEQUENCE [LARGE SCALE GENOMIC DNA]</scope>
    <source>
        <tissue evidence="14">Whole body</tissue>
    </source>
</reference>
<dbReference type="PANTHER" id="PTHR21646:SF24">
    <property type="entry name" value="UBIQUITIN CARBOXYL-TERMINAL HYDROLASE"/>
    <property type="match status" value="1"/>
</dbReference>
<dbReference type="Gene3D" id="3.30.2230.10">
    <property type="entry name" value="DUSP-like"/>
    <property type="match status" value="1"/>
</dbReference>
<dbReference type="OrthoDB" id="265776at2759"/>
<dbReference type="FunFam" id="3.90.70.10:FF:000013">
    <property type="entry name" value="ubiquitin carboxyl-terminal hydrolase 15 isoform X1"/>
    <property type="match status" value="1"/>
</dbReference>
<dbReference type="Gene3D" id="3.10.20.90">
    <property type="entry name" value="Phosphatidylinositol 3-kinase Catalytic Subunit, Chain A, domain 1"/>
    <property type="match status" value="1"/>
</dbReference>
<dbReference type="GO" id="GO:0005634">
    <property type="term" value="C:nucleus"/>
    <property type="evidence" value="ECO:0007669"/>
    <property type="project" value="UniProtKB-SubCell"/>
</dbReference>
<dbReference type="Proteomes" id="UP000235965">
    <property type="component" value="Unassembled WGS sequence"/>
</dbReference>
<dbReference type="PROSITE" id="PS00973">
    <property type="entry name" value="USP_2"/>
    <property type="match status" value="1"/>
</dbReference>
<dbReference type="EC" id="3.4.19.12" evidence="11"/>
<feature type="domain" description="DUSP" evidence="13">
    <location>
        <begin position="9"/>
        <end position="119"/>
    </location>
</feature>
<comment type="catalytic activity">
    <reaction evidence="1 11">
        <text>Thiol-dependent hydrolysis of ester, thioester, amide, peptide and isopeptide bonds formed by the C-terminal Gly of ubiquitin (a 76-residue protein attached to proteins as an intracellular targeting signal).</text>
        <dbReference type="EC" id="3.4.19.12"/>
    </reaction>
</comment>
<dbReference type="GO" id="GO:0005737">
    <property type="term" value="C:cytoplasm"/>
    <property type="evidence" value="ECO:0007669"/>
    <property type="project" value="UniProtKB-SubCell"/>
</dbReference>
<dbReference type="Pfam" id="PF00443">
    <property type="entry name" value="UCH"/>
    <property type="match status" value="1"/>
</dbReference>
<sequence length="879" mass="100964">MAEDVESVPDITTQKQLIQAQIGKTMVKGQTWYLIDSKWFKSFKHYVGMDDAWDTSSGTDSHPGPIDNNPLFNDDGSGSIKENLVDELDYVLVPSESWDLLVQWYGTVDHNTAISRQVVENGVFVKHCKVEVYLLELRLCKDFNLENEIRHKFSKIDTVGHVGKTMRKLYEIPDEVETRIWYCCAPNEFNELTKEESTVQDSGLCQNQLLVIETRSEDGSWNHQTKKTLGTYPMMTNVSVSDKSSTAGPSSIMSTRFNPYSYPTENRSAPGLCGLCNLGNTCFMNSVLQCMSNCPPITKYFLNEEHLNELNEENPLGMKGEIAKAFGDLIKVMWSGRYSYTMPHNFKLQVGRFAPQFSGYQQHDSQELLTFLLDGLHEDLNRIKKKPYIELQDASGRPDKDVAKEAWDNYRKRNDSVIVDFFHGLLKSTVVCPDCSKVSVTFDPFCYLSLPLPTKKERALEVLLFHCDAAQKPTRYTVIVPKKGLIRDLVTNVGRLSSIHPDNLIVTEVTRSHFHKFYTNKDALEKIDDKDVIYIYEMPVQNDTHVILPVCLWESSPKLGFSHEQLFGDPLLIAAPRKGCTYDVLYQLVLHKLQRCLRMPDDNSSWWNTKTRRILNGDLTLSEDLPSDENDRSCSDSSDCNGELIQRRLFSFYLVTSGADCSQDIVKIHNDGNPLPFPTLEHMGQSFIAAKWVPRDRDQVFYDQSLEDIKDDQSTKSNLQTLKLKDCIELYTTREKLGADDAWYCPTCKKHQQATKKFDLWCLPRILIIHLKRFVYNRYHRDKVDRMVQYPVRGLNMSDYVINKSHLQAVYDLIGVCNHYGGLGGGHYTAFCQNQSDHKWYLFDDNCVSEIKEQAVVSSAAYVLFYMRRDSYDEEMELN</sequence>
<dbReference type="PROSITE" id="PS51283">
    <property type="entry name" value="DUSP"/>
    <property type="match status" value="1"/>
</dbReference>
<evidence type="ECO:0000313" key="15">
    <source>
        <dbReference type="Proteomes" id="UP000235965"/>
    </source>
</evidence>
<keyword evidence="10" id="KW-0539">Nucleus</keyword>
<dbReference type="Pfam" id="PF06337">
    <property type="entry name" value="DUSP"/>
    <property type="match status" value="1"/>
</dbReference>
<comment type="subcellular location">
    <subcellularLocation>
        <location evidence="3">Cytoplasm</location>
    </subcellularLocation>
    <subcellularLocation>
        <location evidence="2">Nucleus</location>
    </subcellularLocation>
</comment>
<dbReference type="FunFam" id="3.30.2230.10:FF:000003">
    <property type="entry name" value="ubiquitin carboxyl-terminal hydrolase 15 isoform X1"/>
    <property type="match status" value="1"/>
</dbReference>
<evidence type="ECO:0000256" key="6">
    <source>
        <dbReference type="ARBA" id="ARBA00022670"/>
    </source>
</evidence>
<dbReference type="GO" id="GO:0004843">
    <property type="term" value="F:cysteine-type deubiquitinase activity"/>
    <property type="evidence" value="ECO:0007669"/>
    <property type="project" value="UniProtKB-UniRule"/>
</dbReference>
<dbReference type="InterPro" id="IPR006615">
    <property type="entry name" value="Pept_C19_DUSP"/>
</dbReference>
<evidence type="ECO:0000256" key="11">
    <source>
        <dbReference type="RuleBase" id="RU366025"/>
    </source>
</evidence>
<dbReference type="SUPFAM" id="SSF54001">
    <property type="entry name" value="Cysteine proteinases"/>
    <property type="match status" value="1"/>
</dbReference>
<dbReference type="InterPro" id="IPR028889">
    <property type="entry name" value="USP"/>
</dbReference>
<dbReference type="SMART" id="SM00695">
    <property type="entry name" value="DUSP"/>
    <property type="match status" value="1"/>
</dbReference>
<dbReference type="InParanoid" id="A0A2J7QXN6"/>
<proteinExistence type="inferred from homology"/>
<dbReference type="InterPro" id="IPR028135">
    <property type="entry name" value="Ub_USP-typ"/>
</dbReference>
<keyword evidence="7 11" id="KW-0833">Ubl conjugation pathway</keyword>
<dbReference type="GO" id="GO:0006508">
    <property type="term" value="P:proteolysis"/>
    <property type="evidence" value="ECO:0007669"/>
    <property type="project" value="UniProtKB-KW"/>
</dbReference>
<dbReference type="PANTHER" id="PTHR21646">
    <property type="entry name" value="UBIQUITIN CARBOXYL-TERMINAL HYDROLASE"/>
    <property type="match status" value="1"/>
</dbReference>
<evidence type="ECO:0000256" key="4">
    <source>
        <dbReference type="ARBA" id="ARBA00009085"/>
    </source>
</evidence>
<dbReference type="SUPFAM" id="SSF143791">
    <property type="entry name" value="DUSP-like"/>
    <property type="match status" value="1"/>
</dbReference>
<keyword evidence="5" id="KW-0963">Cytoplasm</keyword>
<dbReference type="InterPro" id="IPR018200">
    <property type="entry name" value="USP_CS"/>
</dbReference>
<evidence type="ECO:0000256" key="2">
    <source>
        <dbReference type="ARBA" id="ARBA00004123"/>
    </source>
</evidence>
<comment type="caution">
    <text evidence="14">The sequence shown here is derived from an EMBL/GenBank/DDBJ whole genome shotgun (WGS) entry which is preliminary data.</text>
</comment>
<evidence type="ECO:0000256" key="1">
    <source>
        <dbReference type="ARBA" id="ARBA00000707"/>
    </source>
</evidence>
<dbReference type="GO" id="GO:0016579">
    <property type="term" value="P:protein deubiquitination"/>
    <property type="evidence" value="ECO:0007669"/>
    <property type="project" value="InterPro"/>
</dbReference>
<dbReference type="STRING" id="105785.A0A2J7QXN6"/>
<dbReference type="PROSITE" id="PS50235">
    <property type="entry name" value="USP_3"/>
    <property type="match status" value="1"/>
</dbReference>
<evidence type="ECO:0000259" key="12">
    <source>
        <dbReference type="PROSITE" id="PS50235"/>
    </source>
</evidence>
<dbReference type="Gene3D" id="3.90.70.10">
    <property type="entry name" value="Cysteine proteinases"/>
    <property type="match status" value="2"/>
</dbReference>
<evidence type="ECO:0000256" key="3">
    <source>
        <dbReference type="ARBA" id="ARBA00004496"/>
    </source>
</evidence>
<keyword evidence="8 11" id="KW-0378">Hydrolase</keyword>
<gene>
    <name evidence="14" type="primary">usp15_3</name>
    <name evidence="14" type="ORF">B7P43_G05687</name>
</gene>
<name>A0A2J7QXN6_9NEOP</name>
<evidence type="ECO:0000256" key="8">
    <source>
        <dbReference type="ARBA" id="ARBA00022801"/>
    </source>
</evidence>
<dbReference type="Pfam" id="PF14836">
    <property type="entry name" value="Ubiquitin_3"/>
    <property type="match status" value="1"/>
</dbReference>
<protein>
    <recommendedName>
        <fullName evidence="11">Ubiquitin carboxyl-terminal hydrolase</fullName>
        <ecNumber evidence="11">3.4.19.12</ecNumber>
    </recommendedName>
</protein>
<dbReference type="InterPro" id="IPR001394">
    <property type="entry name" value="Peptidase_C19_UCH"/>
</dbReference>
<comment type="similarity">
    <text evidence="4 11">Belongs to the peptidase C19 family.</text>
</comment>
<accession>A0A2J7QXN6</accession>